<dbReference type="InterPro" id="IPR007210">
    <property type="entry name" value="ABC_Gly_betaine_transp_sub-bd"/>
</dbReference>
<name>A0ABU9X1N8_9MICC</name>
<keyword evidence="4" id="KW-1185">Reference proteome</keyword>
<evidence type="ECO:0000313" key="4">
    <source>
        <dbReference type="Proteomes" id="UP001422074"/>
    </source>
</evidence>
<dbReference type="PROSITE" id="PS51318">
    <property type="entry name" value="TAT"/>
    <property type="match status" value="1"/>
</dbReference>
<dbReference type="Gene3D" id="3.40.190.10">
    <property type="entry name" value="Periplasmic binding protein-like II"/>
    <property type="match status" value="1"/>
</dbReference>
<dbReference type="EMBL" id="JBDFRB010000012">
    <property type="protein sequence ID" value="MEN2745374.1"/>
    <property type="molecule type" value="Genomic_DNA"/>
</dbReference>
<comment type="caution">
    <text evidence="3">The sequence shown here is derived from an EMBL/GenBank/DDBJ whole genome shotgun (WGS) entry which is preliminary data.</text>
</comment>
<dbReference type="Proteomes" id="UP001422074">
    <property type="component" value="Unassembled WGS sequence"/>
</dbReference>
<dbReference type="Gene3D" id="3.40.190.120">
    <property type="entry name" value="Osmoprotection protein (prox), domain 2"/>
    <property type="match status" value="1"/>
</dbReference>
<evidence type="ECO:0000313" key="3">
    <source>
        <dbReference type="EMBL" id="MEN2745374.1"/>
    </source>
</evidence>
<accession>A0ABU9X1N8</accession>
<dbReference type="RefSeq" id="WP_345885726.1">
    <property type="nucleotide sequence ID" value="NZ_JBDFRB010000012.1"/>
</dbReference>
<dbReference type="CDD" id="cd13606">
    <property type="entry name" value="PBP2_ProX_like"/>
    <property type="match status" value="1"/>
</dbReference>
<feature type="signal peptide" evidence="1">
    <location>
        <begin position="1"/>
        <end position="26"/>
    </location>
</feature>
<protein>
    <submittedName>
        <fullName evidence="3">ABC transporter substrate-binding protein</fullName>
    </submittedName>
</protein>
<evidence type="ECO:0000256" key="1">
    <source>
        <dbReference type="SAM" id="SignalP"/>
    </source>
</evidence>
<evidence type="ECO:0000259" key="2">
    <source>
        <dbReference type="Pfam" id="PF04069"/>
    </source>
</evidence>
<gene>
    <name evidence="3" type="ORF">ABCQ75_12630</name>
</gene>
<keyword evidence="1" id="KW-0732">Signal</keyword>
<sequence>MSPLALPRRRALAVLAGAALSLSLAACSGGPAPAPTTAGGSPTGKALVIGSSGSTEGKVLAEVYAGALNASGVKASTGPDFGAREAYVKALEDGSVDVVPEYTGGLLLFLDPEAGQASAGDVAEALADRIPEGLAVLDRSKAEKKDVLVVTRLTAEKYSLTSIEDLAKVCSELVFGAPAAFAERDDGLPGLKAEYGCEPKRLARFTDHGGPVTLKALLTDQVQVADIYTTAPSIEDNDLVVLEDPKDNFIAQQVVPLVRTETVPEAARAVLNQVSSKLTTQDLMDLNRAVSGNQKQSPAAAAKAWLAEKGFAS</sequence>
<feature type="domain" description="ABC-type glycine betaine transport system substrate-binding" evidence="2">
    <location>
        <begin position="46"/>
        <end position="308"/>
    </location>
</feature>
<organism evidence="3 4">
    <name type="scientific">Sinomonas halotolerans</name>
    <dbReference type="NCBI Taxonomy" id="1644133"/>
    <lineage>
        <taxon>Bacteria</taxon>
        <taxon>Bacillati</taxon>
        <taxon>Actinomycetota</taxon>
        <taxon>Actinomycetes</taxon>
        <taxon>Micrococcales</taxon>
        <taxon>Micrococcaceae</taxon>
        <taxon>Sinomonas</taxon>
    </lineage>
</organism>
<dbReference type="SUPFAM" id="SSF53850">
    <property type="entry name" value="Periplasmic binding protein-like II"/>
    <property type="match status" value="1"/>
</dbReference>
<feature type="chain" id="PRO_5047260961" evidence="1">
    <location>
        <begin position="27"/>
        <end position="313"/>
    </location>
</feature>
<proteinExistence type="predicted"/>
<reference evidence="3 4" key="1">
    <citation type="submission" date="2024-05" db="EMBL/GenBank/DDBJ databases">
        <title>Sinomonas sp. nov., isolated from a waste landfill.</title>
        <authorList>
            <person name="Zhao Y."/>
        </authorList>
    </citation>
    <scope>NUCLEOTIDE SEQUENCE [LARGE SCALE GENOMIC DNA]</scope>
    <source>
        <strain evidence="3 4">CCTCC AB2014300</strain>
    </source>
</reference>
<dbReference type="InterPro" id="IPR006311">
    <property type="entry name" value="TAT_signal"/>
</dbReference>
<dbReference type="Pfam" id="PF04069">
    <property type="entry name" value="OpuAC"/>
    <property type="match status" value="1"/>
</dbReference>